<accession>A0A2K8Z634</accession>
<dbReference type="KEGG" id="spir:CWM47_27880"/>
<dbReference type="RefSeq" id="WP_100991895.1">
    <property type="nucleotide sequence ID" value="NZ_CP025096.1"/>
</dbReference>
<evidence type="ECO:0000256" key="1">
    <source>
        <dbReference type="SAM" id="SignalP"/>
    </source>
</evidence>
<evidence type="ECO:0000313" key="3">
    <source>
        <dbReference type="Proteomes" id="UP000232883"/>
    </source>
</evidence>
<reference evidence="2 3" key="1">
    <citation type="submission" date="2017-11" db="EMBL/GenBank/DDBJ databases">
        <title>Taxonomic description and genome sequences of Spirosoma HA7 sp. nov., isolated from pollen microhabitat of Corylus avellana.</title>
        <authorList>
            <person name="Ambika Manirajan B."/>
            <person name="Suarez C."/>
            <person name="Ratering S."/>
            <person name="Geissler-Plaum R."/>
            <person name="Cardinale M."/>
            <person name="Sylvia S."/>
        </authorList>
    </citation>
    <scope>NUCLEOTIDE SEQUENCE [LARGE SCALE GENOMIC DNA]</scope>
    <source>
        <strain evidence="2 3">HA7</strain>
    </source>
</reference>
<keyword evidence="3" id="KW-1185">Reference proteome</keyword>
<keyword evidence="1" id="KW-0732">Signal</keyword>
<evidence type="ECO:0000313" key="2">
    <source>
        <dbReference type="EMBL" id="AUD05335.1"/>
    </source>
</evidence>
<dbReference type="EMBL" id="CP025096">
    <property type="protein sequence ID" value="AUD05335.1"/>
    <property type="molecule type" value="Genomic_DNA"/>
</dbReference>
<dbReference type="Proteomes" id="UP000232883">
    <property type="component" value="Chromosome"/>
</dbReference>
<sequence>MKRYLNHVIGLLALIFICQALSSRPTGNFQDDTNIAITQQLTKKAALLKFNRNYFMVKSVAFLTESNRQIAGQQQKGLTFCCSYETVKSNALYKAGDSMTGKDKALFVTDNHDHWHLHRITVK</sequence>
<feature type="signal peptide" evidence="1">
    <location>
        <begin position="1"/>
        <end position="20"/>
    </location>
</feature>
<gene>
    <name evidence="2" type="ORF">CWM47_27880</name>
</gene>
<proteinExistence type="predicted"/>
<name>A0A2K8Z634_9BACT</name>
<feature type="chain" id="PRO_5014707351" evidence="1">
    <location>
        <begin position="21"/>
        <end position="123"/>
    </location>
</feature>
<dbReference type="AlphaFoldDB" id="A0A2K8Z634"/>
<organism evidence="2 3">
    <name type="scientific">Spirosoma pollinicola</name>
    <dbReference type="NCBI Taxonomy" id="2057025"/>
    <lineage>
        <taxon>Bacteria</taxon>
        <taxon>Pseudomonadati</taxon>
        <taxon>Bacteroidota</taxon>
        <taxon>Cytophagia</taxon>
        <taxon>Cytophagales</taxon>
        <taxon>Cytophagaceae</taxon>
        <taxon>Spirosoma</taxon>
    </lineage>
</organism>
<protein>
    <submittedName>
        <fullName evidence="2">Uncharacterized protein</fullName>
    </submittedName>
</protein>